<keyword evidence="2" id="KW-1185">Reference proteome</keyword>
<organism evidence="1 2">
    <name type="scientific">Pirellula staleyi (strain ATCC 27377 / DSM 6068 / ICPB 4128)</name>
    <name type="common">Pirella staleyi</name>
    <dbReference type="NCBI Taxonomy" id="530564"/>
    <lineage>
        <taxon>Bacteria</taxon>
        <taxon>Pseudomonadati</taxon>
        <taxon>Planctomycetota</taxon>
        <taxon>Planctomycetia</taxon>
        <taxon>Pirellulales</taxon>
        <taxon>Pirellulaceae</taxon>
        <taxon>Pirellula</taxon>
    </lineage>
</organism>
<evidence type="ECO:0008006" key="3">
    <source>
        <dbReference type="Google" id="ProtNLM"/>
    </source>
</evidence>
<evidence type="ECO:0000313" key="1">
    <source>
        <dbReference type="EMBL" id="ADB17650.1"/>
    </source>
</evidence>
<gene>
    <name evidence="1" type="ordered locus">Psta_2985</name>
</gene>
<name>D2R9A0_PIRSD</name>
<dbReference type="HOGENOM" id="CLU_113730_0_0_0"/>
<dbReference type="Proteomes" id="UP000001887">
    <property type="component" value="Chromosome"/>
</dbReference>
<dbReference type="EMBL" id="CP001848">
    <property type="protein sequence ID" value="ADB17650.1"/>
    <property type="molecule type" value="Genomic_DNA"/>
</dbReference>
<reference evidence="1 2" key="1">
    <citation type="journal article" date="2009" name="Stand. Genomic Sci.">
        <title>Complete genome sequence of Pirellula staleyi type strain (ATCC 27377).</title>
        <authorList>
            <person name="Clum A."/>
            <person name="Tindall B.J."/>
            <person name="Sikorski J."/>
            <person name="Ivanova N."/>
            <person name="Mavrommatis K."/>
            <person name="Lucas S."/>
            <person name="Glavina del Rio T."/>
            <person name="Nolan M."/>
            <person name="Chen F."/>
            <person name="Tice H."/>
            <person name="Pitluck S."/>
            <person name="Cheng J.F."/>
            <person name="Chertkov O."/>
            <person name="Brettin T."/>
            <person name="Han C."/>
            <person name="Detter J.C."/>
            <person name="Kuske C."/>
            <person name="Bruce D."/>
            <person name="Goodwin L."/>
            <person name="Ovchinikova G."/>
            <person name="Pati A."/>
            <person name="Mikhailova N."/>
            <person name="Chen A."/>
            <person name="Palaniappan K."/>
            <person name="Land M."/>
            <person name="Hauser L."/>
            <person name="Chang Y.J."/>
            <person name="Jeffries C.D."/>
            <person name="Chain P."/>
            <person name="Rohde M."/>
            <person name="Goker M."/>
            <person name="Bristow J."/>
            <person name="Eisen J.A."/>
            <person name="Markowitz V."/>
            <person name="Hugenholtz P."/>
            <person name="Kyrpides N.C."/>
            <person name="Klenk H.P."/>
            <person name="Lapidus A."/>
        </authorList>
    </citation>
    <scope>NUCLEOTIDE SEQUENCE [LARGE SCALE GENOMIC DNA]</scope>
    <source>
        <strain evidence="2">ATCC 27377 / DSM 6068 / ICPB 4128</strain>
    </source>
</reference>
<proteinExistence type="predicted"/>
<protein>
    <recommendedName>
        <fullName evidence="3">Carboxypeptidase regulatory-like domain-containing protein</fullName>
    </recommendedName>
</protein>
<dbReference type="STRING" id="530564.Psta_2985"/>
<evidence type="ECO:0000313" key="2">
    <source>
        <dbReference type="Proteomes" id="UP000001887"/>
    </source>
</evidence>
<sequence>MAAICFVGCEAKPEVIPVFPVSGQVLYAGAPAAGVRVYLLPTSAPMVPQVPTNPYAVTDQSGNFRMTTYTQGDGAAEGGYQIVMLWPDENQAETETGSTDKLLGWYDGANTQLTLVVKTGDNLIPPIQIPVISGPPAERQGVPGRN</sequence>
<dbReference type="KEGG" id="psl:Psta_2985"/>
<accession>D2R9A0</accession>
<dbReference type="AlphaFoldDB" id="D2R9A0"/>
<dbReference type="eggNOG" id="ENOG5032WNN">
    <property type="taxonomic scope" value="Bacteria"/>
</dbReference>